<evidence type="ECO:0000313" key="3">
    <source>
        <dbReference type="EMBL" id="SBT31396.1"/>
    </source>
</evidence>
<name>A0A1A8YGV8_PLAOA</name>
<evidence type="ECO:0000256" key="1">
    <source>
        <dbReference type="SAM" id="MobiDB-lite"/>
    </source>
</evidence>
<reference evidence="4 5" key="2">
    <citation type="submission" date="2016-05" db="EMBL/GenBank/DDBJ databases">
        <authorList>
            <person name="Naeem Raeece"/>
        </authorList>
    </citation>
    <scope>NUCLEOTIDE SEQUENCE [LARGE SCALE GENOMIC DNA]</scope>
</reference>
<dbReference type="Proteomes" id="UP000078550">
    <property type="component" value="Unassembled WGS sequence"/>
</dbReference>
<gene>
    <name evidence="2" type="ORF">POVWA1_003780</name>
    <name evidence="3" type="ORF">POVWA2_003930</name>
</gene>
<feature type="compositionally biased region" description="Basic and acidic residues" evidence="1">
    <location>
        <begin position="98"/>
        <end position="109"/>
    </location>
</feature>
<dbReference type="EMBL" id="FLRE01000016">
    <property type="protein sequence ID" value="SBT31396.1"/>
    <property type="molecule type" value="Genomic_DNA"/>
</dbReference>
<evidence type="ECO:0000313" key="5">
    <source>
        <dbReference type="Proteomes" id="UP000078555"/>
    </source>
</evidence>
<feature type="region of interest" description="Disordered" evidence="1">
    <location>
        <begin position="98"/>
        <end position="117"/>
    </location>
</feature>
<protein>
    <submittedName>
        <fullName evidence="2">Uncharacterized protein</fullName>
    </submittedName>
</protein>
<dbReference type="EMBL" id="FLRD01000009">
    <property type="protein sequence ID" value="SBT30778.1"/>
    <property type="molecule type" value="Genomic_DNA"/>
</dbReference>
<dbReference type="Proteomes" id="UP000078555">
    <property type="component" value="Unassembled WGS sequence"/>
</dbReference>
<organism evidence="2 5">
    <name type="scientific">Plasmodium ovale wallikeri</name>
    <dbReference type="NCBI Taxonomy" id="864142"/>
    <lineage>
        <taxon>Eukaryota</taxon>
        <taxon>Sar</taxon>
        <taxon>Alveolata</taxon>
        <taxon>Apicomplexa</taxon>
        <taxon>Aconoidasida</taxon>
        <taxon>Haemosporida</taxon>
        <taxon>Plasmodiidae</taxon>
        <taxon>Plasmodium</taxon>
        <taxon>Plasmodium (Plasmodium)</taxon>
    </lineage>
</organism>
<evidence type="ECO:0000313" key="4">
    <source>
        <dbReference type="Proteomes" id="UP000078550"/>
    </source>
</evidence>
<dbReference type="AlphaFoldDB" id="A0A1A8YGV8"/>
<proteinExistence type="predicted"/>
<sequence length="117" mass="13639">MGKPMGWQKKKSRHMQKEVYFLKTGLTINPSAQEQIKWGKPSQVLFTHQMGKTLSNFYSPDGENLAKFYLLTKWEATRGKRHAKSFLRIHMHTNVHFQSDEKKTHKSFETGKALKSS</sequence>
<accession>A0A1A8YGV8</accession>
<reference evidence="2" key="1">
    <citation type="submission" date="2016-05" db="EMBL/GenBank/DDBJ databases">
        <authorList>
            <person name="Lavstsen T."/>
            <person name="Jespersen J.S."/>
        </authorList>
    </citation>
    <scope>NUCLEOTIDE SEQUENCE [LARGE SCALE GENOMIC DNA]</scope>
</reference>
<evidence type="ECO:0000313" key="2">
    <source>
        <dbReference type="EMBL" id="SBT30778.1"/>
    </source>
</evidence>
<keyword evidence="5" id="KW-1185">Reference proteome</keyword>